<protein>
    <submittedName>
        <fullName evidence="3">Reverse transcriptase domain-containing protein</fullName>
    </submittedName>
</protein>
<dbReference type="InterPro" id="IPR012337">
    <property type="entry name" value="RNaseH-like_sf"/>
</dbReference>
<dbReference type="PANTHER" id="PTHR45835">
    <property type="entry name" value="YALI0A06105P"/>
    <property type="match status" value="1"/>
</dbReference>
<accession>A0ABQ4WI98</accession>
<dbReference type="Gene3D" id="3.30.420.10">
    <property type="entry name" value="Ribonuclease H-like superfamily/Ribonuclease H"/>
    <property type="match status" value="1"/>
</dbReference>
<dbReference type="InterPro" id="IPR036397">
    <property type="entry name" value="RNaseH_sf"/>
</dbReference>
<reference evidence="3" key="1">
    <citation type="journal article" date="2022" name="Int. J. Mol. Sci.">
        <title>Draft Genome of Tanacetum Coccineum: Genomic Comparison of Closely Related Tanacetum-Family Plants.</title>
        <authorList>
            <person name="Yamashiro T."/>
            <person name="Shiraishi A."/>
            <person name="Nakayama K."/>
            <person name="Satake H."/>
        </authorList>
    </citation>
    <scope>NUCLEOTIDE SEQUENCE</scope>
</reference>
<feature type="region of interest" description="Disordered" evidence="1">
    <location>
        <begin position="481"/>
        <end position="528"/>
    </location>
</feature>
<keyword evidence="3" id="KW-0548">Nucleotidyltransferase</keyword>
<gene>
    <name evidence="3" type="ORF">Tco_0625899</name>
</gene>
<evidence type="ECO:0000256" key="1">
    <source>
        <dbReference type="SAM" id="MobiDB-lite"/>
    </source>
</evidence>
<dbReference type="PANTHER" id="PTHR45835:SF103">
    <property type="entry name" value="RNA-DIRECTED DNA POLYMERASE"/>
    <property type="match status" value="1"/>
</dbReference>
<evidence type="ECO:0000313" key="3">
    <source>
        <dbReference type="EMBL" id="GJS52537.1"/>
    </source>
</evidence>
<dbReference type="GO" id="GO:0003964">
    <property type="term" value="F:RNA-directed DNA polymerase activity"/>
    <property type="evidence" value="ECO:0007669"/>
    <property type="project" value="UniProtKB-KW"/>
</dbReference>
<organism evidence="3 4">
    <name type="scientific">Tanacetum coccineum</name>
    <dbReference type="NCBI Taxonomy" id="301880"/>
    <lineage>
        <taxon>Eukaryota</taxon>
        <taxon>Viridiplantae</taxon>
        <taxon>Streptophyta</taxon>
        <taxon>Embryophyta</taxon>
        <taxon>Tracheophyta</taxon>
        <taxon>Spermatophyta</taxon>
        <taxon>Magnoliopsida</taxon>
        <taxon>eudicotyledons</taxon>
        <taxon>Gunneridae</taxon>
        <taxon>Pentapetalae</taxon>
        <taxon>asterids</taxon>
        <taxon>campanulids</taxon>
        <taxon>Asterales</taxon>
        <taxon>Asteraceae</taxon>
        <taxon>Asteroideae</taxon>
        <taxon>Anthemideae</taxon>
        <taxon>Anthemidinae</taxon>
        <taxon>Tanacetum</taxon>
    </lineage>
</organism>
<dbReference type="InterPro" id="IPR001584">
    <property type="entry name" value="Integrase_cat-core"/>
</dbReference>
<evidence type="ECO:0000313" key="4">
    <source>
        <dbReference type="Proteomes" id="UP001151760"/>
    </source>
</evidence>
<dbReference type="PROSITE" id="PS50994">
    <property type="entry name" value="INTEGRASE"/>
    <property type="match status" value="1"/>
</dbReference>
<comment type="caution">
    <text evidence="3">The sequence shown here is derived from an EMBL/GenBank/DDBJ whole genome shotgun (WGS) entry which is preliminary data.</text>
</comment>
<dbReference type="Proteomes" id="UP001151760">
    <property type="component" value="Unassembled WGS sequence"/>
</dbReference>
<dbReference type="EMBL" id="BQNB010008662">
    <property type="protein sequence ID" value="GJS52537.1"/>
    <property type="molecule type" value="Genomic_DNA"/>
</dbReference>
<feature type="compositionally biased region" description="Basic and acidic residues" evidence="1">
    <location>
        <begin position="489"/>
        <end position="528"/>
    </location>
</feature>
<dbReference type="SUPFAM" id="SSF53098">
    <property type="entry name" value="Ribonuclease H-like"/>
    <property type="match status" value="1"/>
</dbReference>
<dbReference type="Pfam" id="PF24626">
    <property type="entry name" value="SH3_Tf2-1"/>
    <property type="match status" value="1"/>
</dbReference>
<name>A0ABQ4WI98_9ASTR</name>
<proteinExistence type="predicted"/>
<sequence length="679" mass="78764">MFTNNKSLQHILDQNELNMRQQHWLELLSDYDCKIRYHSRKANVVANALSRKEQIKPLRVRALVMTIGLDLPTQVLNTQTKARKSENFKSEDVEGMIKKLKPRADGALCLENRSWLPCRGFEEIVLVAQHESIYCHLRQQVFDMLEGQSRTPKPSGLLVQPEIPKCKWEKITMDFIIKLPKTSSGYDTIWVIVDRLTKSAQFFPMKETDKIERLTRLYLKEVVSRNRVSVSIISNCDSRFTSHFWQSLQKALNTQLDMSTAYHPQSDGQSERTIQTLEDMLRACAEVGDVQLTGPEIVHETTEKIIQIESIIHAVRDRQKSYADVRHKPLEFQVGDKVMLKVSPWKEVIHFSKEGKLNPRYIRPFKVLAKVGPVTYRLELPQQLSKVHSTFHVSNLKKCLSDESLVISLDEIQLDDKLHFVEEPVEIMDREVKQLKQSPSLLSRFDRTLKEVPSSHGNVKINSRRSILVWILNKRTKTMAKQTKLSTGLEREMDIQEKDKNRSQNNKTEHENGKSVKEKSSRSQKFNDRVTKLERDLSEIKQVDQYAQAISSIPAIVDCYIDNKLGEAIHKAIQSHNAECREELLSERKSFSQPKSTYEVDASLSEYELTKILLDKMEESKSHLRADYKRELYDALVKMVVKEIEDVLLEEMEVSHFGKENEDDNENKLVMLNEEGWMS</sequence>
<keyword evidence="4" id="KW-1185">Reference proteome</keyword>
<dbReference type="InterPro" id="IPR056924">
    <property type="entry name" value="SH3_Tf2-1"/>
</dbReference>
<reference evidence="3" key="2">
    <citation type="submission" date="2022-01" db="EMBL/GenBank/DDBJ databases">
        <authorList>
            <person name="Yamashiro T."/>
            <person name="Shiraishi A."/>
            <person name="Satake H."/>
            <person name="Nakayama K."/>
        </authorList>
    </citation>
    <scope>NUCLEOTIDE SEQUENCE</scope>
</reference>
<evidence type="ECO:0000259" key="2">
    <source>
        <dbReference type="PROSITE" id="PS50994"/>
    </source>
</evidence>
<feature type="domain" description="Integrase catalytic" evidence="2">
    <location>
        <begin position="160"/>
        <end position="337"/>
    </location>
</feature>
<keyword evidence="3" id="KW-0695">RNA-directed DNA polymerase</keyword>
<keyword evidence="3" id="KW-0808">Transferase</keyword>